<sequence>MANTLNNPAAALSEAARLGDIRARVLFLLGAMIVYRVGTFIPVPGINPVEVARFFQQRSGTILGIVNMFSGGALSRLSIFAMGVMPYISASIIIQMMSMVVPSLIELRKEGQAGQRKMTDYTRYGTVGLALFQSFAAAGALEKGGMTLVGGWPFLISATLTMTTGTVFLMWLGEQITERGIGNGISMIILAGIVAGLPGAISSTADAV</sequence>
<dbReference type="InterPro" id="IPR030659">
    <property type="entry name" value="SecY_CS"/>
</dbReference>
<dbReference type="InterPro" id="IPR023201">
    <property type="entry name" value="SecY_dom_sf"/>
</dbReference>
<keyword evidence="5" id="KW-0653">Protein transport</keyword>
<dbReference type="InterPro" id="IPR002208">
    <property type="entry name" value="SecY/SEC61-alpha"/>
</dbReference>
<evidence type="ECO:0000256" key="2">
    <source>
        <dbReference type="ARBA" id="ARBA00005751"/>
    </source>
</evidence>
<feature type="transmembrane region" description="Helical" evidence="9">
    <location>
        <begin position="152"/>
        <end position="172"/>
    </location>
</feature>
<reference evidence="10" key="1">
    <citation type="submission" date="2013-08" db="EMBL/GenBank/DDBJ databases">
        <authorList>
            <person name="Mendez C."/>
            <person name="Richter M."/>
            <person name="Ferrer M."/>
            <person name="Sanchez J."/>
        </authorList>
    </citation>
    <scope>NUCLEOTIDE SEQUENCE</scope>
</reference>
<keyword evidence="3" id="KW-0813">Transport</keyword>
<evidence type="ECO:0000256" key="7">
    <source>
        <dbReference type="ARBA" id="ARBA00023010"/>
    </source>
</evidence>
<feature type="transmembrane region" description="Helical" evidence="9">
    <location>
        <begin position="77"/>
        <end position="101"/>
    </location>
</feature>
<dbReference type="EMBL" id="AUZY01004636">
    <property type="protein sequence ID" value="EQD62383.1"/>
    <property type="molecule type" value="Genomic_DNA"/>
</dbReference>
<reference evidence="10" key="2">
    <citation type="journal article" date="2014" name="ISME J.">
        <title>Microbial stratification in low pH oxic and suboxic macroscopic growths along an acid mine drainage.</title>
        <authorList>
            <person name="Mendez-Garcia C."/>
            <person name="Mesa V."/>
            <person name="Sprenger R.R."/>
            <person name="Richter M."/>
            <person name="Diez M.S."/>
            <person name="Solano J."/>
            <person name="Bargiela R."/>
            <person name="Golyshina O.V."/>
            <person name="Manteca A."/>
            <person name="Ramos J.L."/>
            <person name="Gallego J.R."/>
            <person name="Llorente I."/>
            <person name="Martins Dos Santos V.A."/>
            <person name="Jensen O.N."/>
            <person name="Pelaez A.I."/>
            <person name="Sanchez J."/>
            <person name="Ferrer M."/>
        </authorList>
    </citation>
    <scope>NUCLEOTIDE SEQUENCE</scope>
</reference>
<protein>
    <submittedName>
        <fullName evidence="10">Preprotein translocase, SecY subunit</fullName>
    </submittedName>
</protein>
<accession>T1B1C1</accession>
<proteinExistence type="inferred from homology"/>
<dbReference type="PRINTS" id="PR00303">
    <property type="entry name" value="SECYTRNLCASE"/>
</dbReference>
<comment type="similarity">
    <text evidence="2">Belongs to the SecY/SEC61-alpha family.</text>
</comment>
<dbReference type="GO" id="GO:0016020">
    <property type="term" value="C:membrane"/>
    <property type="evidence" value="ECO:0007669"/>
    <property type="project" value="UniProtKB-SubCell"/>
</dbReference>
<dbReference type="Pfam" id="PF00344">
    <property type="entry name" value="SecY"/>
    <property type="match status" value="1"/>
</dbReference>
<dbReference type="PANTHER" id="PTHR10906">
    <property type="entry name" value="SECY/SEC61-ALPHA FAMILY MEMBER"/>
    <property type="match status" value="1"/>
</dbReference>
<feature type="transmembrane region" description="Helical" evidence="9">
    <location>
        <begin position="121"/>
        <end position="140"/>
    </location>
</feature>
<dbReference type="SUPFAM" id="SSF103491">
    <property type="entry name" value="Preprotein translocase SecY subunit"/>
    <property type="match status" value="1"/>
</dbReference>
<keyword evidence="6 9" id="KW-1133">Transmembrane helix</keyword>
<evidence type="ECO:0000256" key="1">
    <source>
        <dbReference type="ARBA" id="ARBA00004141"/>
    </source>
</evidence>
<name>T1B1C1_9ZZZZ</name>
<feature type="transmembrane region" description="Helical" evidence="9">
    <location>
        <begin position="184"/>
        <end position="205"/>
    </location>
</feature>
<evidence type="ECO:0000256" key="4">
    <source>
        <dbReference type="ARBA" id="ARBA00022692"/>
    </source>
</evidence>
<comment type="subcellular location">
    <subcellularLocation>
        <location evidence="1">Membrane</location>
        <topology evidence="1">Multi-pass membrane protein</topology>
    </subcellularLocation>
</comment>
<evidence type="ECO:0000256" key="5">
    <source>
        <dbReference type="ARBA" id="ARBA00022927"/>
    </source>
</evidence>
<dbReference type="Gene3D" id="1.10.3370.10">
    <property type="entry name" value="SecY subunit domain"/>
    <property type="match status" value="1"/>
</dbReference>
<evidence type="ECO:0000256" key="6">
    <source>
        <dbReference type="ARBA" id="ARBA00022989"/>
    </source>
</evidence>
<dbReference type="GO" id="GO:0015031">
    <property type="term" value="P:protein transport"/>
    <property type="evidence" value="ECO:0007669"/>
    <property type="project" value="UniProtKB-KW"/>
</dbReference>
<feature type="transmembrane region" description="Helical" evidence="9">
    <location>
        <begin position="25"/>
        <end position="46"/>
    </location>
</feature>
<feature type="non-terminal residue" evidence="10">
    <location>
        <position position="208"/>
    </location>
</feature>
<evidence type="ECO:0000256" key="3">
    <source>
        <dbReference type="ARBA" id="ARBA00022448"/>
    </source>
</evidence>
<evidence type="ECO:0000256" key="8">
    <source>
        <dbReference type="ARBA" id="ARBA00023136"/>
    </source>
</evidence>
<dbReference type="AlphaFoldDB" id="T1B1C1"/>
<comment type="caution">
    <text evidence="10">The sequence shown here is derived from an EMBL/GenBank/DDBJ whole genome shotgun (WGS) entry which is preliminary data.</text>
</comment>
<keyword evidence="4 9" id="KW-0812">Transmembrane</keyword>
<keyword evidence="7" id="KW-0811">Translocation</keyword>
<gene>
    <name evidence="10" type="ORF">B1B_07280</name>
</gene>
<evidence type="ECO:0000313" key="10">
    <source>
        <dbReference type="EMBL" id="EQD62383.1"/>
    </source>
</evidence>
<organism evidence="10">
    <name type="scientific">mine drainage metagenome</name>
    <dbReference type="NCBI Taxonomy" id="410659"/>
    <lineage>
        <taxon>unclassified sequences</taxon>
        <taxon>metagenomes</taxon>
        <taxon>ecological metagenomes</taxon>
    </lineage>
</organism>
<keyword evidence="8 9" id="KW-0472">Membrane</keyword>
<dbReference type="PROSITE" id="PS00755">
    <property type="entry name" value="SECY_1"/>
    <property type="match status" value="1"/>
</dbReference>
<evidence type="ECO:0000256" key="9">
    <source>
        <dbReference type="SAM" id="Phobius"/>
    </source>
</evidence>